<dbReference type="EMBL" id="JBHUME010000009">
    <property type="protein sequence ID" value="MFD2613965.1"/>
    <property type="molecule type" value="Genomic_DNA"/>
</dbReference>
<gene>
    <name evidence="2" type="ORF">ACFSUF_16235</name>
</gene>
<keyword evidence="3" id="KW-1185">Reference proteome</keyword>
<dbReference type="SUPFAM" id="SSF47406">
    <property type="entry name" value="SinR repressor dimerisation domain-like"/>
    <property type="match status" value="1"/>
</dbReference>
<name>A0ABW5PF87_9BACL</name>
<dbReference type="Pfam" id="PF08671">
    <property type="entry name" value="SinI"/>
    <property type="match status" value="1"/>
</dbReference>
<evidence type="ECO:0000313" key="3">
    <source>
        <dbReference type="Proteomes" id="UP001597541"/>
    </source>
</evidence>
<comment type="caution">
    <text evidence="2">The sequence shown here is derived from an EMBL/GenBank/DDBJ whole genome shotgun (WGS) entry which is preliminary data.</text>
</comment>
<dbReference type="PROSITE" id="PS51500">
    <property type="entry name" value="SIN"/>
    <property type="match status" value="1"/>
</dbReference>
<feature type="domain" description="Sin" evidence="1">
    <location>
        <begin position="4"/>
        <end position="42"/>
    </location>
</feature>
<accession>A0ABW5PF87</accession>
<dbReference type="InterPro" id="IPR036281">
    <property type="entry name" value="SinR/SinI_dimer_dom_sf"/>
</dbReference>
<dbReference type="RefSeq" id="WP_377604298.1">
    <property type="nucleotide sequence ID" value="NZ_JBHUME010000009.1"/>
</dbReference>
<sequence>MMSANQGWIEEELDQEWVDLLSMARQLGITPDEVKLFIAGAAPVQTP</sequence>
<protein>
    <submittedName>
        <fullName evidence="2">Anti-repressor SinI family protein</fullName>
    </submittedName>
</protein>
<dbReference type="InterPro" id="IPR010981">
    <property type="entry name" value="SinR/SinI_dimer_dom"/>
</dbReference>
<proteinExistence type="predicted"/>
<evidence type="ECO:0000313" key="2">
    <source>
        <dbReference type="EMBL" id="MFD2613965.1"/>
    </source>
</evidence>
<evidence type="ECO:0000259" key="1">
    <source>
        <dbReference type="PROSITE" id="PS51500"/>
    </source>
</evidence>
<organism evidence="2 3">
    <name type="scientific">Paenibacillus gansuensis</name>
    <dbReference type="NCBI Taxonomy" id="306542"/>
    <lineage>
        <taxon>Bacteria</taxon>
        <taxon>Bacillati</taxon>
        <taxon>Bacillota</taxon>
        <taxon>Bacilli</taxon>
        <taxon>Bacillales</taxon>
        <taxon>Paenibacillaceae</taxon>
        <taxon>Paenibacillus</taxon>
    </lineage>
</organism>
<dbReference type="Proteomes" id="UP001597541">
    <property type="component" value="Unassembled WGS sequence"/>
</dbReference>
<reference evidence="3" key="1">
    <citation type="journal article" date="2019" name="Int. J. Syst. Evol. Microbiol.">
        <title>The Global Catalogue of Microorganisms (GCM) 10K type strain sequencing project: providing services to taxonomists for standard genome sequencing and annotation.</title>
        <authorList>
            <consortium name="The Broad Institute Genomics Platform"/>
            <consortium name="The Broad Institute Genome Sequencing Center for Infectious Disease"/>
            <person name="Wu L."/>
            <person name="Ma J."/>
        </authorList>
    </citation>
    <scope>NUCLEOTIDE SEQUENCE [LARGE SCALE GENOMIC DNA]</scope>
    <source>
        <strain evidence="3">KCTC 3950</strain>
    </source>
</reference>